<comment type="caution">
    <text evidence="1">The sequence shown here is derived from an EMBL/GenBank/DDBJ whole genome shotgun (WGS) entry which is preliminary data.</text>
</comment>
<organism evidence="1 4">
    <name type="scientific">Methanosarcina mazei</name>
    <name type="common">Methanosarcina frisia</name>
    <dbReference type="NCBI Taxonomy" id="2209"/>
    <lineage>
        <taxon>Archaea</taxon>
        <taxon>Methanobacteriati</taxon>
        <taxon>Methanobacteriota</taxon>
        <taxon>Stenosarchaea group</taxon>
        <taxon>Methanomicrobia</taxon>
        <taxon>Methanosarcinales</taxon>
        <taxon>Methanosarcinaceae</taxon>
        <taxon>Methanosarcina</taxon>
    </lineage>
</organism>
<dbReference type="EMBL" id="JJQK01000293">
    <property type="protein sequence ID" value="KKH43582.1"/>
    <property type="molecule type" value="Genomic_DNA"/>
</dbReference>
<dbReference type="Proteomes" id="UP000034259">
    <property type="component" value="Unassembled WGS sequence"/>
</dbReference>
<accession>A0A0F8MK60</accession>
<dbReference type="PATRIC" id="fig|2209.52.peg.292"/>
<name>A0A0F8MK60_METMZ</name>
<gene>
    <name evidence="1" type="ORF">DU71_01340</name>
    <name evidence="2" type="ORF">DU72_00010</name>
</gene>
<sequence length="120" mass="13724">MGEFLKMSGRIDHRYITSGCLTLDAAGALHMTPLGCHYGLTLYKMTEHVNNNEIGSLELYQNIEPCKLPKNCIEILPHDMVCFNKRGLRWTIRHMISNDFNSFVYAETLMSMNNAKGRII</sequence>
<evidence type="ECO:0000313" key="4">
    <source>
        <dbReference type="Proteomes" id="UP000034672"/>
    </source>
</evidence>
<dbReference type="EMBL" id="JJQI01000069">
    <property type="protein sequence ID" value="KKH38978.1"/>
    <property type="molecule type" value="Genomic_DNA"/>
</dbReference>
<evidence type="ECO:0000313" key="1">
    <source>
        <dbReference type="EMBL" id="KKH38978.1"/>
    </source>
</evidence>
<dbReference type="AlphaFoldDB" id="A0A0F8MK60"/>
<reference evidence="3 4" key="1">
    <citation type="journal article" date="2015" name="ISME J.">
        <title>Genomic and phenotypic differentiation among Methanosarcina mazei populations from Columbia River sediment.</title>
        <authorList>
            <person name="Youngblut N.D."/>
            <person name="Wirth J.S."/>
            <person name="Henriksen J.R."/>
            <person name="Smith M."/>
            <person name="Simon H."/>
            <person name="Metcalf W.W."/>
            <person name="Whitaker R.J."/>
        </authorList>
    </citation>
    <scope>NUCLEOTIDE SEQUENCE [LARGE SCALE GENOMIC DNA]</scope>
    <source>
        <strain evidence="1 4">1.H.A.1A.4</strain>
        <strain evidence="2 3">1.H.A.2.1</strain>
    </source>
</reference>
<evidence type="ECO:0000313" key="3">
    <source>
        <dbReference type="Proteomes" id="UP000034259"/>
    </source>
</evidence>
<dbReference type="Proteomes" id="UP000034672">
    <property type="component" value="Unassembled WGS sequence"/>
</dbReference>
<protein>
    <submittedName>
        <fullName evidence="1">Uncharacterized protein</fullName>
    </submittedName>
</protein>
<evidence type="ECO:0000313" key="2">
    <source>
        <dbReference type="EMBL" id="KKH43582.1"/>
    </source>
</evidence>
<proteinExistence type="predicted"/>